<dbReference type="Ensembl" id="ENSMSIT00000007379.1">
    <property type="protein sequence ID" value="ENSMSIP00000005836.1"/>
    <property type="gene ID" value="ENSMSIG00000005256.1"/>
</dbReference>
<evidence type="ECO:0000256" key="2">
    <source>
        <dbReference type="ARBA" id="ARBA00022614"/>
    </source>
</evidence>
<dbReference type="GO" id="GO:0043066">
    <property type="term" value="P:negative regulation of apoptotic process"/>
    <property type="evidence" value="ECO:0007669"/>
    <property type="project" value="InterPro"/>
</dbReference>
<protein>
    <submittedName>
        <fullName evidence="4">PRAME like 17</fullName>
    </submittedName>
</protein>
<dbReference type="PIRSF" id="PIRSF038286">
    <property type="entry name" value="PRAME"/>
    <property type="match status" value="1"/>
</dbReference>
<accession>A0A8C6GGE5</accession>
<evidence type="ECO:0000313" key="5">
    <source>
        <dbReference type="Proteomes" id="UP000694415"/>
    </source>
</evidence>
<name>A0A8C6GGE5_MUSSI</name>
<keyword evidence="3" id="KW-0677">Repeat</keyword>
<comment type="similarity">
    <text evidence="1">Belongs to the PRAME family.</text>
</comment>
<dbReference type="Proteomes" id="UP000694415">
    <property type="component" value="Unplaced"/>
</dbReference>
<dbReference type="PANTHER" id="PTHR14224">
    <property type="entry name" value="SIMILAR TO PREFERENTIALLY EXPRESSED ANTIGEN IN MELANOMA-LIKE 3"/>
    <property type="match status" value="1"/>
</dbReference>
<reference evidence="4" key="2">
    <citation type="submission" date="2025-09" db="UniProtKB">
        <authorList>
            <consortium name="Ensembl"/>
        </authorList>
    </citation>
    <scope>IDENTIFICATION</scope>
</reference>
<dbReference type="InterPro" id="IPR032675">
    <property type="entry name" value="LRR_dom_sf"/>
</dbReference>
<sequence length="476" mass="54719">MSTYNPPTLLQLALEGVLRKESIEFSDLEGLPITLFPPLFTEAFSGGHAEIIKKMVATWPFPCLPVGALLKTVGVEMLQAVLDGIDILLTQNVSLRCKLQVLDLRFLHQDFWTGKQNAICPADILIKKQVPEGLPNYPLRQCLQVVTNLALVSSLNKHQICLLQWAQQKKDSLQLCCLKMTIYNLPPEVISEVLDTFQPTYIVDLEIHTREVMSFLGFFAHFLGQMRNLVKFYLNQIDFYFSVANTVTDGKIGAAKFFSQFSQLNHLQHVYVNGAYISYDNMKKLFRCLKSPLETLFFTFCRLSMSDLRHMSDCQRLYQLKHLYLKGVVFSKSYFKSLRVLLENVSTTLQTLGLEHCRMKDSHLKVLLPALIQCSQLISVNFFDNHFSSPVLKDLLRCMANLSKLTVERYPVPVECYNDIGEVMVERFFQLCPELMDLLTAKRQPKKIFFATVCCPNCLRRCVYDLNTTRLCHCWE</sequence>
<evidence type="ECO:0000313" key="4">
    <source>
        <dbReference type="Ensembl" id="ENSMSIP00000005836.1"/>
    </source>
</evidence>
<evidence type="ECO:0000256" key="3">
    <source>
        <dbReference type="ARBA" id="ARBA00022737"/>
    </source>
</evidence>
<dbReference type="InterPro" id="IPR026271">
    <property type="entry name" value="PRAME"/>
</dbReference>
<evidence type="ECO:0000256" key="1">
    <source>
        <dbReference type="ARBA" id="ARBA00009608"/>
    </source>
</evidence>
<keyword evidence="5" id="KW-1185">Reference proteome</keyword>
<dbReference type="GO" id="GO:0008284">
    <property type="term" value="P:positive regulation of cell population proliferation"/>
    <property type="evidence" value="ECO:0007669"/>
    <property type="project" value="InterPro"/>
</dbReference>
<dbReference type="FunFam" id="3.80.10.10:FF:000079">
    <property type="entry name" value="PRAME family member 18"/>
    <property type="match status" value="1"/>
</dbReference>
<dbReference type="GO" id="GO:0045892">
    <property type="term" value="P:negative regulation of DNA-templated transcription"/>
    <property type="evidence" value="ECO:0007669"/>
    <property type="project" value="InterPro"/>
</dbReference>
<proteinExistence type="inferred from homology"/>
<dbReference type="GeneTree" id="ENSGT01030000234531"/>
<reference evidence="4" key="1">
    <citation type="submission" date="2025-08" db="UniProtKB">
        <authorList>
            <consortium name="Ensembl"/>
        </authorList>
    </citation>
    <scope>IDENTIFICATION</scope>
</reference>
<dbReference type="AlphaFoldDB" id="A0A8C6GGE5"/>
<dbReference type="InterPro" id="IPR050694">
    <property type="entry name" value="LRRC14/PRAME"/>
</dbReference>
<dbReference type="GO" id="GO:0045596">
    <property type="term" value="P:negative regulation of cell differentiation"/>
    <property type="evidence" value="ECO:0007669"/>
    <property type="project" value="InterPro"/>
</dbReference>
<dbReference type="Gene3D" id="3.80.10.10">
    <property type="entry name" value="Ribonuclease Inhibitor"/>
    <property type="match status" value="1"/>
</dbReference>
<dbReference type="SUPFAM" id="SSF52047">
    <property type="entry name" value="RNI-like"/>
    <property type="match status" value="1"/>
</dbReference>
<dbReference type="PANTHER" id="PTHR14224:SF3">
    <property type="entry name" value="PRAME LIKE 17-RELATED"/>
    <property type="match status" value="1"/>
</dbReference>
<organism evidence="4 5">
    <name type="scientific">Mus spicilegus</name>
    <name type="common">Mound-building mouse</name>
    <dbReference type="NCBI Taxonomy" id="10103"/>
    <lineage>
        <taxon>Eukaryota</taxon>
        <taxon>Metazoa</taxon>
        <taxon>Chordata</taxon>
        <taxon>Craniata</taxon>
        <taxon>Vertebrata</taxon>
        <taxon>Euteleostomi</taxon>
        <taxon>Mammalia</taxon>
        <taxon>Eutheria</taxon>
        <taxon>Euarchontoglires</taxon>
        <taxon>Glires</taxon>
        <taxon>Rodentia</taxon>
        <taxon>Myomorpha</taxon>
        <taxon>Muroidea</taxon>
        <taxon>Muridae</taxon>
        <taxon>Murinae</taxon>
        <taxon>Mus</taxon>
        <taxon>Mus</taxon>
    </lineage>
</organism>
<keyword evidence="2" id="KW-0433">Leucine-rich repeat</keyword>
<dbReference type="GO" id="GO:0005737">
    <property type="term" value="C:cytoplasm"/>
    <property type="evidence" value="ECO:0007669"/>
    <property type="project" value="TreeGrafter"/>
</dbReference>